<dbReference type="InterPro" id="IPR003488">
    <property type="entry name" value="DprA"/>
</dbReference>
<evidence type="ECO:0000259" key="2">
    <source>
        <dbReference type="Pfam" id="PF02481"/>
    </source>
</evidence>
<dbReference type="InterPro" id="IPR057666">
    <property type="entry name" value="DrpA_SLOG"/>
</dbReference>
<dbReference type="Pfam" id="PF02481">
    <property type="entry name" value="DNA_processg_A"/>
    <property type="match status" value="1"/>
</dbReference>
<dbReference type="PANTHER" id="PTHR43022">
    <property type="entry name" value="PROTEIN SMF"/>
    <property type="match status" value="1"/>
</dbReference>
<sequence length="312" mass="34264">MLFDFAPQMTMNKAHLAKIFAAPPIVPMDEMCAYESLWLGQGAWFANLADLFRKNPGSVPSELVPMAEIQAAKEKLLAMLGEERLRSVGIRVNGAGEYPSKLRDADHPVEVLYYRGNWELVETPGVAIVGTRNPTPDGELNAKRIAHALVREGFTVVSGLAKGIDTAAHTAAIESKGNTIAVIGTPLFDYYPKENKGLQEEIADKFLLVSQVPFLRYSQQNYKANRLFFPARNVTMSALTQATVIVEAGNTSGTLVQARAALAQGRKLFILESCFRNPELTWPARFEKQGAIRVGNVTQIMEALMRDATNPA</sequence>
<dbReference type="RefSeq" id="WP_376947108.1">
    <property type="nucleotide sequence ID" value="NZ_CP171449.1"/>
</dbReference>
<comment type="caution">
    <text evidence="3">The sequence shown here is derived from an EMBL/GenBank/DDBJ whole genome shotgun (WGS) entry which is preliminary data.</text>
</comment>
<dbReference type="Gene3D" id="3.40.50.450">
    <property type="match status" value="1"/>
</dbReference>
<protein>
    <submittedName>
        <fullName evidence="3">DNA-processing protein DprA</fullName>
    </submittedName>
</protein>
<feature type="domain" description="Smf/DprA SLOG" evidence="2">
    <location>
        <begin position="95"/>
        <end position="304"/>
    </location>
</feature>
<gene>
    <name evidence="3" type="ORF">ACFFGX_14635</name>
</gene>
<proteinExistence type="inferred from homology"/>
<dbReference type="SUPFAM" id="SSF102405">
    <property type="entry name" value="MCP/YpsA-like"/>
    <property type="match status" value="1"/>
</dbReference>
<comment type="similarity">
    <text evidence="1">Belongs to the DprA/Smf family.</text>
</comment>
<keyword evidence="4" id="KW-1185">Reference proteome</keyword>
<name>A0ABV6SQZ4_AZOPA</name>
<dbReference type="Proteomes" id="UP001589891">
    <property type="component" value="Unassembled WGS sequence"/>
</dbReference>
<accession>A0ABV6SQZ4</accession>
<dbReference type="PANTHER" id="PTHR43022:SF1">
    <property type="entry name" value="PROTEIN SMF"/>
    <property type="match status" value="1"/>
</dbReference>
<evidence type="ECO:0000256" key="1">
    <source>
        <dbReference type="ARBA" id="ARBA00006525"/>
    </source>
</evidence>
<organism evidence="3 4">
    <name type="scientific">Azorhizophilus paspali</name>
    <name type="common">Azotobacter paspali</name>
    <dbReference type="NCBI Taxonomy" id="69963"/>
    <lineage>
        <taxon>Bacteria</taxon>
        <taxon>Pseudomonadati</taxon>
        <taxon>Pseudomonadota</taxon>
        <taxon>Gammaproteobacteria</taxon>
        <taxon>Pseudomonadales</taxon>
        <taxon>Pseudomonadaceae</taxon>
        <taxon>Azorhizophilus</taxon>
    </lineage>
</organism>
<dbReference type="EMBL" id="JBHLSS010000094">
    <property type="protein sequence ID" value="MFC0710730.1"/>
    <property type="molecule type" value="Genomic_DNA"/>
</dbReference>
<reference evidence="3 4" key="1">
    <citation type="submission" date="2024-09" db="EMBL/GenBank/DDBJ databases">
        <authorList>
            <person name="Sun Q."/>
            <person name="Mori K."/>
        </authorList>
    </citation>
    <scope>NUCLEOTIDE SEQUENCE [LARGE SCALE GENOMIC DNA]</scope>
    <source>
        <strain evidence="3 4">NCAIM B.01794</strain>
    </source>
</reference>
<evidence type="ECO:0000313" key="3">
    <source>
        <dbReference type="EMBL" id="MFC0710730.1"/>
    </source>
</evidence>
<evidence type="ECO:0000313" key="4">
    <source>
        <dbReference type="Proteomes" id="UP001589891"/>
    </source>
</evidence>